<dbReference type="AlphaFoldDB" id="A0A420I1Z6"/>
<name>A0A420I1Z6_9PEZI</name>
<accession>A0A420I1Z6</accession>
<evidence type="ECO:0000313" key="1">
    <source>
        <dbReference type="EMBL" id="RKF63661.1"/>
    </source>
</evidence>
<sequence length="56" mass="5992">MNSSEPTPNSPLTLKPVLPQKYHIAKPSIVTSQISLTNTLTLTTTSDEGVKPAKSQ</sequence>
<organism evidence="1 2">
    <name type="scientific">Golovinomyces cichoracearum</name>
    <dbReference type="NCBI Taxonomy" id="62708"/>
    <lineage>
        <taxon>Eukaryota</taxon>
        <taxon>Fungi</taxon>
        <taxon>Dikarya</taxon>
        <taxon>Ascomycota</taxon>
        <taxon>Pezizomycotina</taxon>
        <taxon>Leotiomycetes</taxon>
        <taxon>Erysiphales</taxon>
        <taxon>Erysiphaceae</taxon>
        <taxon>Golovinomyces</taxon>
    </lineage>
</organism>
<dbReference type="Proteomes" id="UP000285405">
    <property type="component" value="Unassembled WGS sequence"/>
</dbReference>
<reference evidence="1 2" key="1">
    <citation type="journal article" date="2018" name="BMC Genomics">
        <title>Comparative genome analyses reveal sequence features reflecting distinct modes of host-adaptation between dicot and monocot powdery mildew.</title>
        <authorList>
            <person name="Wu Y."/>
            <person name="Ma X."/>
            <person name="Pan Z."/>
            <person name="Kale S.D."/>
            <person name="Song Y."/>
            <person name="King H."/>
            <person name="Zhang Q."/>
            <person name="Presley C."/>
            <person name="Deng X."/>
            <person name="Wei C.I."/>
            <person name="Xiao S."/>
        </authorList>
    </citation>
    <scope>NUCLEOTIDE SEQUENCE [LARGE SCALE GENOMIC DNA]</scope>
    <source>
        <strain evidence="1">UCSC1</strain>
    </source>
</reference>
<evidence type="ECO:0000313" key="2">
    <source>
        <dbReference type="Proteomes" id="UP000285405"/>
    </source>
</evidence>
<proteinExistence type="predicted"/>
<dbReference type="EMBL" id="MCBR01013774">
    <property type="protein sequence ID" value="RKF63661.1"/>
    <property type="molecule type" value="Genomic_DNA"/>
</dbReference>
<comment type="caution">
    <text evidence="1">The sequence shown here is derived from an EMBL/GenBank/DDBJ whole genome shotgun (WGS) entry which is preliminary data.</text>
</comment>
<gene>
    <name evidence="1" type="ORF">GcC1_137017</name>
</gene>
<protein>
    <submittedName>
        <fullName evidence="1">Uncharacterized protein</fullName>
    </submittedName>
</protein>